<gene>
    <name evidence="6" type="ORF">CAMP_LOCUS12447</name>
</gene>
<dbReference type="InterPro" id="IPR038479">
    <property type="entry name" value="Transthyretin-like_sf"/>
</dbReference>
<keyword evidence="7" id="KW-1185">Reference proteome</keyword>
<proteinExistence type="inferred from homology"/>
<dbReference type="PANTHER" id="PTHR21700:SF30">
    <property type="entry name" value="TRANSTHYRETIN-LIKE FAMILY PROTEIN"/>
    <property type="match status" value="1"/>
</dbReference>
<sequence>MRTFLLFAFILAAWLSFADAKLQNVTVKGVAVCNKKRLANAKVVLIDKDTLDPHDELASIHTNKEGEFELYGEEDEIGKIEPFIRVHHNCNTQPGCTRVTEYQVPQDKIGSTYDMTYVTLDIITHNDKNNC</sequence>
<dbReference type="InterPro" id="IPR001534">
    <property type="entry name" value="Transthyretin-like"/>
</dbReference>
<feature type="signal peptide" evidence="5">
    <location>
        <begin position="1"/>
        <end position="20"/>
    </location>
</feature>
<dbReference type="GO" id="GO:0009986">
    <property type="term" value="C:cell surface"/>
    <property type="evidence" value="ECO:0007669"/>
    <property type="project" value="InterPro"/>
</dbReference>
<dbReference type="PANTHER" id="PTHR21700">
    <property type="entry name" value="TRANSTHYRETIN-LIKE FAMILY PROTEIN-RELATED"/>
    <property type="match status" value="1"/>
</dbReference>
<evidence type="ECO:0000313" key="7">
    <source>
        <dbReference type="Proteomes" id="UP001152747"/>
    </source>
</evidence>
<dbReference type="Gene3D" id="2.60.40.3330">
    <property type="match status" value="1"/>
</dbReference>
<evidence type="ECO:0000256" key="3">
    <source>
        <dbReference type="ARBA" id="ARBA00022525"/>
    </source>
</evidence>
<dbReference type="Proteomes" id="UP001152747">
    <property type="component" value="Unassembled WGS sequence"/>
</dbReference>
<keyword evidence="3" id="KW-0964">Secreted</keyword>
<dbReference type="EMBL" id="CANHGI010000004">
    <property type="protein sequence ID" value="CAI5449810.1"/>
    <property type="molecule type" value="Genomic_DNA"/>
</dbReference>
<comment type="subcellular location">
    <subcellularLocation>
        <location evidence="1">Secreted</location>
    </subcellularLocation>
</comment>
<feature type="chain" id="PRO_5040193294" evidence="5">
    <location>
        <begin position="21"/>
        <end position="131"/>
    </location>
</feature>
<evidence type="ECO:0000256" key="4">
    <source>
        <dbReference type="ARBA" id="ARBA00022729"/>
    </source>
</evidence>
<keyword evidence="4 5" id="KW-0732">Signal</keyword>
<dbReference type="GO" id="GO:0005576">
    <property type="term" value="C:extracellular region"/>
    <property type="evidence" value="ECO:0007669"/>
    <property type="project" value="UniProtKB-SubCell"/>
</dbReference>
<name>A0A9P1IPY9_9PELO</name>
<evidence type="ECO:0000256" key="5">
    <source>
        <dbReference type="SAM" id="SignalP"/>
    </source>
</evidence>
<protein>
    <submittedName>
        <fullName evidence="6">Uncharacterized protein</fullName>
    </submittedName>
</protein>
<comment type="similarity">
    <text evidence="2">Belongs to the nematode transthyretin-like family.</text>
</comment>
<dbReference type="Pfam" id="PF01060">
    <property type="entry name" value="TTR-52"/>
    <property type="match status" value="1"/>
</dbReference>
<dbReference type="OrthoDB" id="5826894at2759"/>
<evidence type="ECO:0000256" key="1">
    <source>
        <dbReference type="ARBA" id="ARBA00004613"/>
    </source>
</evidence>
<evidence type="ECO:0000313" key="6">
    <source>
        <dbReference type="EMBL" id="CAI5449810.1"/>
    </source>
</evidence>
<organism evidence="6 7">
    <name type="scientific">Caenorhabditis angaria</name>
    <dbReference type="NCBI Taxonomy" id="860376"/>
    <lineage>
        <taxon>Eukaryota</taxon>
        <taxon>Metazoa</taxon>
        <taxon>Ecdysozoa</taxon>
        <taxon>Nematoda</taxon>
        <taxon>Chromadorea</taxon>
        <taxon>Rhabditida</taxon>
        <taxon>Rhabditina</taxon>
        <taxon>Rhabditomorpha</taxon>
        <taxon>Rhabditoidea</taxon>
        <taxon>Rhabditidae</taxon>
        <taxon>Peloderinae</taxon>
        <taxon>Caenorhabditis</taxon>
    </lineage>
</organism>
<evidence type="ECO:0000256" key="2">
    <source>
        <dbReference type="ARBA" id="ARBA00010112"/>
    </source>
</evidence>
<dbReference type="AlphaFoldDB" id="A0A9P1IPY9"/>
<reference evidence="6" key="1">
    <citation type="submission" date="2022-11" db="EMBL/GenBank/DDBJ databases">
        <authorList>
            <person name="Kikuchi T."/>
        </authorList>
    </citation>
    <scope>NUCLEOTIDE SEQUENCE</scope>
    <source>
        <strain evidence="6">PS1010</strain>
    </source>
</reference>
<comment type="caution">
    <text evidence="6">The sequence shown here is derived from an EMBL/GenBank/DDBJ whole genome shotgun (WGS) entry which is preliminary data.</text>
</comment>
<accession>A0A9P1IPY9</accession>